<keyword evidence="3" id="KW-1185">Reference proteome</keyword>
<dbReference type="InParanoid" id="A0A3Q7H849"/>
<evidence type="ECO:0000313" key="3">
    <source>
        <dbReference type="Proteomes" id="UP000004994"/>
    </source>
</evidence>
<reference evidence="2" key="1">
    <citation type="journal article" date="2012" name="Nature">
        <title>The tomato genome sequence provides insights into fleshy fruit evolution.</title>
        <authorList>
            <consortium name="Tomato Genome Consortium"/>
        </authorList>
    </citation>
    <scope>NUCLEOTIDE SEQUENCE [LARGE SCALE GENOMIC DNA]</scope>
    <source>
        <strain evidence="2">cv. Heinz 1706</strain>
    </source>
</reference>
<protein>
    <recommendedName>
        <fullName evidence="1">Retrotransposon gag domain-containing protein</fullName>
    </recommendedName>
</protein>
<evidence type="ECO:0000259" key="1">
    <source>
        <dbReference type="Pfam" id="PF03732"/>
    </source>
</evidence>
<dbReference type="InterPro" id="IPR005162">
    <property type="entry name" value="Retrotrans_gag_dom"/>
</dbReference>
<dbReference type="Gramene" id="Solyc07g041215.1.1">
    <property type="protein sequence ID" value="Solyc07g041215.1.1.1"/>
    <property type="gene ID" value="Solyc07g041215.1"/>
</dbReference>
<dbReference type="Proteomes" id="UP000004994">
    <property type="component" value="Chromosome 7"/>
</dbReference>
<proteinExistence type="predicted"/>
<organism evidence="2">
    <name type="scientific">Solanum lycopersicum</name>
    <name type="common">Tomato</name>
    <name type="synonym">Lycopersicon esculentum</name>
    <dbReference type="NCBI Taxonomy" id="4081"/>
    <lineage>
        <taxon>Eukaryota</taxon>
        <taxon>Viridiplantae</taxon>
        <taxon>Streptophyta</taxon>
        <taxon>Embryophyta</taxon>
        <taxon>Tracheophyta</taxon>
        <taxon>Spermatophyta</taxon>
        <taxon>Magnoliopsida</taxon>
        <taxon>eudicotyledons</taxon>
        <taxon>Gunneridae</taxon>
        <taxon>Pentapetalae</taxon>
        <taxon>asterids</taxon>
        <taxon>lamiids</taxon>
        <taxon>Solanales</taxon>
        <taxon>Solanaceae</taxon>
        <taxon>Solanoideae</taxon>
        <taxon>Solaneae</taxon>
        <taxon>Solanum</taxon>
        <taxon>Solanum subgen. Lycopersicon</taxon>
    </lineage>
</organism>
<dbReference type="Pfam" id="PF03732">
    <property type="entry name" value="Retrotrans_gag"/>
    <property type="match status" value="1"/>
</dbReference>
<sequence length="116" mass="13786">MFQESRPIGSPPKSWSELSEDFLARFMPRSITDRLPDQFSRLEQGPMTVSKYEARFHKLYYPATIIFPTEGENVRRFVHGFRYHLSVDRKHMVSAGRSFLDVVDHARFMEHIHRED</sequence>
<evidence type="ECO:0000313" key="2">
    <source>
        <dbReference type="EnsemblPlants" id="Solyc07g041215.1.1.1"/>
    </source>
</evidence>
<feature type="domain" description="Retrotransposon gag" evidence="1">
    <location>
        <begin position="10"/>
        <end position="82"/>
    </location>
</feature>
<name>A0A3Q7H849_SOLLC</name>
<dbReference type="AlphaFoldDB" id="A0A3Q7H849"/>
<dbReference type="EnsemblPlants" id="Solyc07g041215.1.1">
    <property type="protein sequence ID" value="Solyc07g041215.1.1.1"/>
    <property type="gene ID" value="Solyc07g041215.1"/>
</dbReference>
<reference evidence="2" key="2">
    <citation type="submission" date="2019-01" db="UniProtKB">
        <authorList>
            <consortium name="EnsemblPlants"/>
        </authorList>
    </citation>
    <scope>IDENTIFICATION</scope>
    <source>
        <strain evidence="2">cv. Heinz 1706</strain>
    </source>
</reference>
<accession>A0A3Q7H849</accession>